<feature type="signal peptide" evidence="1">
    <location>
        <begin position="1"/>
        <end position="23"/>
    </location>
</feature>
<comment type="caution">
    <text evidence="2">The sequence shown here is derived from an EMBL/GenBank/DDBJ whole genome shotgun (WGS) entry which is preliminary data.</text>
</comment>
<reference evidence="2 3" key="1">
    <citation type="submission" date="2023-12" db="EMBL/GenBank/DDBJ databases">
        <title>Micromonospora sp. nov., isolated from Atacama Desert.</title>
        <authorList>
            <person name="Carro L."/>
            <person name="Golinska P."/>
            <person name="Klenk H.-P."/>
            <person name="Goodfellow M."/>
        </authorList>
    </citation>
    <scope>NUCLEOTIDE SEQUENCE [LARGE SCALE GENOMIC DNA]</scope>
    <source>
        <strain evidence="2 3">4G53</strain>
    </source>
</reference>
<evidence type="ECO:0000313" key="3">
    <source>
        <dbReference type="Proteomes" id="UP001290101"/>
    </source>
</evidence>
<gene>
    <name evidence="2" type="ORF">U2F25_16510</name>
</gene>
<organism evidence="2 3">
    <name type="scientific">Micromonospora sicca</name>
    <dbReference type="NCBI Taxonomy" id="2202420"/>
    <lineage>
        <taxon>Bacteria</taxon>
        <taxon>Bacillati</taxon>
        <taxon>Actinomycetota</taxon>
        <taxon>Actinomycetes</taxon>
        <taxon>Micromonosporales</taxon>
        <taxon>Micromonosporaceae</taxon>
        <taxon>Micromonospora</taxon>
    </lineage>
</organism>
<keyword evidence="1" id="KW-0732">Signal</keyword>
<accession>A0ABU5JEN0</accession>
<feature type="chain" id="PRO_5046708439" evidence="1">
    <location>
        <begin position="24"/>
        <end position="47"/>
    </location>
</feature>
<dbReference type="Proteomes" id="UP001290101">
    <property type="component" value="Unassembled WGS sequence"/>
</dbReference>
<name>A0ABU5JEN0_9ACTN</name>
<dbReference type="InterPro" id="IPR006311">
    <property type="entry name" value="TAT_signal"/>
</dbReference>
<keyword evidence="3" id="KW-1185">Reference proteome</keyword>
<proteinExistence type="predicted"/>
<dbReference type="RefSeq" id="WP_322441089.1">
    <property type="nucleotide sequence ID" value="NZ_JAXOTQ010000019.1"/>
</dbReference>
<evidence type="ECO:0000313" key="2">
    <source>
        <dbReference type="EMBL" id="MDZ5491043.1"/>
    </source>
</evidence>
<dbReference type="EMBL" id="JAXOTQ010000019">
    <property type="protein sequence ID" value="MDZ5491043.1"/>
    <property type="molecule type" value="Genomic_DNA"/>
</dbReference>
<protein>
    <submittedName>
        <fullName evidence="2">Uncharacterized protein</fullName>
    </submittedName>
</protein>
<sequence>MNTSPQSGSRRRLLVALPAIALAAASLNLKTAKDNSYATVHVTSATN</sequence>
<evidence type="ECO:0000256" key="1">
    <source>
        <dbReference type="SAM" id="SignalP"/>
    </source>
</evidence>
<dbReference type="PROSITE" id="PS51318">
    <property type="entry name" value="TAT"/>
    <property type="match status" value="1"/>
</dbReference>